<keyword evidence="2" id="KW-1185">Reference proteome</keyword>
<dbReference type="PANTHER" id="PTHR36529:SF1">
    <property type="entry name" value="GLYCOSYLTRANSFERASE"/>
    <property type="match status" value="1"/>
</dbReference>
<gene>
    <name evidence="1" type="ORF">SAMN05421688_1544</name>
</gene>
<dbReference type="NCBIfam" id="TIGR04282">
    <property type="entry name" value="glyco_like_cofC"/>
    <property type="match status" value="1"/>
</dbReference>
<protein>
    <recommendedName>
        <fullName evidence="3">Glycosyltransferase</fullName>
    </recommendedName>
</protein>
<dbReference type="AlphaFoldDB" id="A0A1I0WL18"/>
<dbReference type="EMBL" id="FOJU01000002">
    <property type="protein sequence ID" value="SFA89442.1"/>
    <property type="molecule type" value="Genomic_DNA"/>
</dbReference>
<sequence length="202" mass="21972">MRVSSPTISPDRRARLVVMLKEPRPGRVKTRLGAEMGAVGAAWWYRHQVARLLRSVRDPRWELLLAVGPDSAMQSRVWPANLPRVGQGTGDLGARMARIFRSLPPGPACIIGSDIPGVNRHHISGAFRSLGSHDAVIGPAPDGGYWLIGMKRSSAPSRGLFEGVRWSSAWARTDTEASLGTARIAHVTSLRDVDTAEDLRAL</sequence>
<proteinExistence type="predicted"/>
<dbReference type="InterPro" id="IPR018641">
    <property type="entry name" value="Trfase_1_rSAM/seldom-assoc"/>
</dbReference>
<name>A0A1I0WL18_9RHOB</name>
<dbReference type="Proteomes" id="UP000198796">
    <property type="component" value="Unassembled WGS sequence"/>
</dbReference>
<dbReference type="Gene3D" id="3.90.550.10">
    <property type="entry name" value="Spore Coat Polysaccharide Biosynthesis Protein SpsA, Chain A"/>
    <property type="match status" value="1"/>
</dbReference>
<dbReference type="PANTHER" id="PTHR36529">
    <property type="entry name" value="SLL1095 PROTEIN"/>
    <property type="match status" value="1"/>
</dbReference>
<dbReference type="Pfam" id="PF09837">
    <property type="entry name" value="DUF2064"/>
    <property type="match status" value="1"/>
</dbReference>
<dbReference type="SUPFAM" id="SSF53448">
    <property type="entry name" value="Nucleotide-diphospho-sugar transferases"/>
    <property type="match status" value="1"/>
</dbReference>
<dbReference type="RefSeq" id="WP_245752542.1">
    <property type="nucleotide sequence ID" value="NZ_FOJU01000002.1"/>
</dbReference>
<accession>A0A1I0WL18</accession>
<reference evidence="1 2" key="1">
    <citation type="submission" date="2016-10" db="EMBL/GenBank/DDBJ databases">
        <authorList>
            <person name="de Groot N.N."/>
        </authorList>
    </citation>
    <scope>NUCLEOTIDE SEQUENCE [LARGE SCALE GENOMIC DNA]</scope>
    <source>
        <strain evidence="1 2">DSM 29316</strain>
    </source>
</reference>
<evidence type="ECO:0008006" key="3">
    <source>
        <dbReference type="Google" id="ProtNLM"/>
    </source>
</evidence>
<organism evidence="1 2">
    <name type="scientific">Poseidonocella pacifica</name>
    <dbReference type="NCBI Taxonomy" id="871651"/>
    <lineage>
        <taxon>Bacteria</taxon>
        <taxon>Pseudomonadati</taxon>
        <taxon>Pseudomonadota</taxon>
        <taxon>Alphaproteobacteria</taxon>
        <taxon>Rhodobacterales</taxon>
        <taxon>Roseobacteraceae</taxon>
        <taxon>Poseidonocella</taxon>
    </lineage>
</organism>
<evidence type="ECO:0000313" key="2">
    <source>
        <dbReference type="Proteomes" id="UP000198796"/>
    </source>
</evidence>
<dbReference type="STRING" id="871651.SAMN05421688_1544"/>
<dbReference type="InterPro" id="IPR029044">
    <property type="entry name" value="Nucleotide-diphossugar_trans"/>
</dbReference>
<evidence type="ECO:0000313" key="1">
    <source>
        <dbReference type="EMBL" id="SFA89442.1"/>
    </source>
</evidence>